<reference evidence="4" key="2">
    <citation type="submission" date="2023-06" db="EMBL/GenBank/DDBJ databases">
        <title>Isolation and genome sequencing of cytomegaloviruses from Natal multimammate mice (Mastomys natalensis).</title>
        <authorList>
            <person name="Jarvis M.A."/>
            <person name="Davison A.J."/>
        </authorList>
    </citation>
    <scope>NUCLEOTIDE SEQUENCE</scope>
    <source>
        <strain evidence="1">Mnat18</strain>
        <strain evidence="2">Mnat19</strain>
        <strain evidence="4">Mnat2</strain>
        <strain evidence="3">Mnat29</strain>
        <strain evidence="5">Mnat33</strain>
    </source>
</reference>
<dbReference type="EMBL" id="OP429123">
    <property type="protein sequence ID" value="WEG69125.1"/>
    <property type="molecule type" value="Genomic_DNA"/>
</dbReference>
<dbReference type="EMBL" id="OP429139">
    <property type="protein sequence ID" value="WEG71352.1"/>
    <property type="molecule type" value="Genomic_DNA"/>
</dbReference>
<dbReference type="EMBL" id="OP429124">
    <property type="protein sequence ID" value="WEG69263.1"/>
    <property type="molecule type" value="Genomic_DNA"/>
</dbReference>
<proteinExistence type="predicted"/>
<protein>
    <submittedName>
        <fullName evidence="4">Membrane protein m137</fullName>
    </submittedName>
</protein>
<organism evidence="4">
    <name type="scientific">Mastomys natalensis cytomegalovirus 2</name>
    <dbReference type="NCBI Taxonomy" id="2973540"/>
    <lineage>
        <taxon>Viruses</taxon>
        <taxon>Duplodnaviria</taxon>
        <taxon>Heunggongvirae</taxon>
        <taxon>Peploviricota</taxon>
        <taxon>Herviviricetes</taxon>
        <taxon>Herpesvirales</taxon>
        <taxon>Orthoherpesviridae</taxon>
        <taxon>Betaherpesvirinae</taxon>
        <taxon>Muromegalovirus</taxon>
    </lineage>
</organism>
<evidence type="ECO:0000313" key="2">
    <source>
        <dbReference type="EMBL" id="WEG69263.1"/>
    </source>
</evidence>
<accession>A0A9Y1IM87</accession>
<dbReference type="EMBL" id="OP429125">
    <property type="protein sequence ID" value="WEG69402.1"/>
    <property type="molecule type" value="Genomic_DNA"/>
</dbReference>
<dbReference type="EMBL" id="OP429127">
    <property type="protein sequence ID" value="WEG69678.1"/>
    <property type="molecule type" value="Genomic_DNA"/>
</dbReference>
<gene>
    <name evidence="4" type="primary">m137</name>
</gene>
<dbReference type="EMBL" id="OP429141">
    <property type="protein sequence ID" value="WEG71631.1"/>
    <property type="molecule type" value="Genomic_DNA"/>
</dbReference>
<sequence>MLLYGFAWCVSFYMVNAATTHRGPFGWNPSVVNFDDPQHIKVMNAEGSTVLNCSFNSPFSEGVLGWMRCPPGPTNDMCRHMWITIEESSEFTGSAAYDDFHTVVISVASEKDIFGNAILRTGVELESTYANIGGHACFFIPLVDGPVDEHVLYSSFLLTGHIHRNVHIKGPIVRMMFSIANNLTPKTSGATILRVGYGPSVHFAGRVDKMKHNIHSRLLSCTRIEGKDRTVFSITANVTETDFGFTIEIDDGRGGLIARTGVQVSVKRDFFSIELVVVCTTVAIASIAVDTTVPRARTAFRIWCSICIGWLLRTLVG</sequence>
<evidence type="ECO:0000313" key="5">
    <source>
        <dbReference type="EMBL" id="WEG69678.1"/>
    </source>
</evidence>
<dbReference type="EMBL" id="OP429126">
    <property type="protein sequence ID" value="WEG69540.1"/>
    <property type="molecule type" value="Genomic_DNA"/>
</dbReference>
<name>A0A9Y1IM87_9BETA</name>
<reference evidence="4" key="1">
    <citation type="submission" date="2022-09" db="EMBL/GenBank/DDBJ databases">
        <authorList>
            <person name="Vucak M."/>
            <person name="Davison A.J."/>
        </authorList>
    </citation>
    <scope>NUCLEOTIDE SEQUENCE</scope>
    <source>
        <strain evidence="1">Mnat18</strain>
        <strain evidence="2">Mnat19</strain>
        <strain evidence="4">Mnat2</strain>
        <strain evidence="3">Mnat29</strain>
        <strain evidence="5">Mnat33</strain>
    </source>
</reference>
<evidence type="ECO:0000313" key="1">
    <source>
        <dbReference type="EMBL" id="WEG69125.1"/>
    </source>
</evidence>
<evidence type="ECO:0000313" key="4">
    <source>
        <dbReference type="EMBL" id="WEG69540.1"/>
    </source>
</evidence>
<evidence type="ECO:0000313" key="3">
    <source>
        <dbReference type="EMBL" id="WEG69402.1"/>
    </source>
</evidence>